<reference evidence="5 6" key="1">
    <citation type="journal article" date="2012" name="Genome Biol.">
        <title>Genome and low-iron response of an oceanic diatom adapted to chronic iron limitation.</title>
        <authorList>
            <person name="Lommer M."/>
            <person name="Specht M."/>
            <person name="Roy A.S."/>
            <person name="Kraemer L."/>
            <person name="Andreson R."/>
            <person name="Gutowska M.A."/>
            <person name="Wolf J."/>
            <person name="Bergner S.V."/>
            <person name="Schilhabel M.B."/>
            <person name="Klostermeier U.C."/>
            <person name="Beiko R.G."/>
            <person name="Rosenstiel P."/>
            <person name="Hippler M."/>
            <person name="Laroche J."/>
        </authorList>
    </citation>
    <scope>NUCLEOTIDE SEQUENCE [LARGE SCALE GENOMIC DNA]</scope>
    <source>
        <strain evidence="5 6">CCMP1005</strain>
    </source>
</reference>
<organism evidence="5 6">
    <name type="scientific">Thalassiosira oceanica</name>
    <name type="common">Marine diatom</name>
    <dbReference type="NCBI Taxonomy" id="159749"/>
    <lineage>
        <taxon>Eukaryota</taxon>
        <taxon>Sar</taxon>
        <taxon>Stramenopiles</taxon>
        <taxon>Ochrophyta</taxon>
        <taxon>Bacillariophyta</taxon>
        <taxon>Coscinodiscophyceae</taxon>
        <taxon>Thalassiosirophycidae</taxon>
        <taxon>Thalassiosirales</taxon>
        <taxon>Thalassiosiraceae</taxon>
        <taxon>Thalassiosira</taxon>
    </lineage>
</organism>
<dbReference type="OrthoDB" id="652091at2759"/>
<evidence type="ECO:0000256" key="4">
    <source>
        <dbReference type="SAM" id="SignalP"/>
    </source>
</evidence>
<dbReference type="InterPro" id="IPR016084">
    <property type="entry name" value="Haem_Oase-like_multi-hlx"/>
</dbReference>
<dbReference type="GO" id="GO:0006979">
    <property type="term" value="P:response to oxidative stress"/>
    <property type="evidence" value="ECO:0007669"/>
    <property type="project" value="TreeGrafter"/>
</dbReference>
<dbReference type="eggNOG" id="KOG4480">
    <property type="taxonomic scope" value="Eukaryota"/>
</dbReference>
<evidence type="ECO:0000256" key="2">
    <source>
        <dbReference type="ARBA" id="ARBA00022723"/>
    </source>
</evidence>
<dbReference type="OMA" id="TEQLWFV"/>
<protein>
    <recommendedName>
        <fullName evidence="7">Heme oxygenase (biliverdin-producing)</fullName>
    </recommendedName>
</protein>
<dbReference type="GO" id="GO:0042167">
    <property type="term" value="P:heme catabolic process"/>
    <property type="evidence" value="ECO:0007669"/>
    <property type="project" value="TreeGrafter"/>
</dbReference>
<dbReference type="GO" id="GO:0020037">
    <property type="term" value="F:heme binding"/>
    <property type="evidence" value="ECO:0007669"/>
    <property type="project" value="TreeGrafter"/>
</dbReference>
<evidence type="ECO:0000313" key="6">
    <source>
        <dbReference type="Proteomes" id="UP000266841"/>
    </source>
</evidence>
<keyword evidence="2" id="KW-0479">Metal-binding</keyword>
<dbReference type="PANTHER" id="PTHR10720:SF0">
    <property type="entry name" value="HEME OXYGENASE"/>
    <property type="match status" value="1"/>
</dbReference>
<feature type="chain" id="PRO_5003837456" description="Heme oxygenase (biliverdin-producing)" evidence="4">
    <location>
        <begin position="28"/>
        <end position="286"/>
    </location>
</feature>
<proteinExistence type="predicted"/>
<keyword evidence="6" id="KW-1185">Reference proteome</keyword>
<dbReference type="SUPFAM" id="SSF48613">
    <property type="entry name" value="Heme oxygenase-like"/>
    <property type="match status" value="1"/>
</dbReference>
<dbReference type="Pfam" id="PF01126">
    <property type="entry name" value="Heme_oxygenase"/>
    <property type="match status" value="1"/>
</dbReference>
<dbReference type="InterPro" id="IPR016053">
    <property type="entry name" value="Haem_Oase-like"/>
</dbReference>
<dbReference type="AlphaFoldDB" id="K0SYA9"/>
<dbReference type="GO" id="GO:0006788">
    <property type="term" value="P:heme oxidation"/>
    <property type="evidence" value="ECO:0007669"/>
    <property type="project" value="InterPro"/>
</dbReference>
<accession>K0SYA9</accession>
<keyword evidence="1" id="KW-0349">Heme</keyword>
<dbReference type="Gene3D" id="1.20.910.10">
    <property type="entry name" value="Heme oxygenase-like"/>
    <property type="match status" value="1"/>
</dbReference>
<dbReference type="GO" id="GO:0004392">
    <property type="term" value="F:heme oxygenase (decyclizing) activity"/>
    <property type="evidence" value="ECO:0007669"/>
    <property type="project" value="InterPro"/>
</dbReference>
<comment type="caution">
    <text evidence="5">The sequence shown here is derived from an EMBL/GenBank/DDBJ whole genome shotgun (WGS) entry which is preliminary data.</text>
</comment>
<evidence type="ECO:0000256" key="1">
    <source>
        <dbReference type="ARBA" id="ARBA00022617"/>
    </source>
</evidence>
<dbReference type="Proteomes" id="UP000266841">
    <property type="component" value="Unassembled WGS sequence"/>
</dbReference>
<evidence type="ECO:0000256" key="3">
    <source>
        <dbReference type="ARBA" id="ARBA00023004"/>
    </source>
</evidence>
<dbReference type="GO" id="GO:0046872">
    <property type="term" value="F:metal ion binding"/>
    <property type="evidence" value="ECO:0007669"/>
    <property type="project" value="UniProtKB-KW"/>
</dbReference>
<name>K0SYA9_THAOC</name>
<feature type="signal peptide" evidence="4">
    <location>
        <begin position="1"/>
        <end position="27"/>
    </location>
</feature>
<keyword evidence="4" id="KW-0732">Signal</keyword>
<dbReference type="PRINTS" id="PR00088">
    <property type="entry name" value="HAEMOXYGNASE"/>
</dbReference>
<dbReference type="CDD" id="cd19165">
    <property type="entry name" value="HemeO"/>
    <property type="match status" value="1"/>
</dbReference>
<evidence type="ECO:0000313" key="5">
    <source>
        <dbReference type="EMBL" id="EJK70380.1"/>
    </source>
</evidence>
<gene>
    <name evidence="5" type="ORF">THAOC_08269</name>
</gene>
<sequence length="286" mass="31948">MSCHGIMAVMRAAASMLLVLSPSGAFAFAPVARTRSRPLASGPLFSTATDTDASIETEKNPRLSGLALMLDDGTRKSHSIAENTQFVTGFFAGLADRDSYRIYEAMEICMDTTNEERVKYLDSPQLRRLPSIRKDMDFFYAEELGSDWDKKIEPSQASKQYVARIQEISETKPHLLIAHQYTRYLGDLFGGQMMGGMAARSLDLNDGEGTEFYRFEGIESTSAFITEWYKDLNKLDLTEKQKEEIVDEANLVFALNIAIFQEIEGSPIKAMFTLAISTLKQKLGIS</sequence>
<dbReference type="PANTHER" id="PTHR10720">
    <property type="entry name" value="HEME OXYGENASE"/>
    <property type="match status" value="1"/>
</dbReference>
<evidence type="ECO:0008006" key="7">
    <source>
        <dbReference type="Google" id="ProtNLM"/>
    </source>
</evidence>
<dbReference type="EMBL" id="AGNL01008625">
    <property type="protein sequence ID" value="EJK70380.1"/>
    <property type="molecule type" value="Genomic_DNA"/>
</dbReference>
<dbReference type="InterPro" id="IPR002051">
    <property type="entry name" value="Haem_Oase"/>
</dbReference>
<keyword evidence="3" id="KW-0408">Iron</keyword>